<organism evidence="1 2">
    <name type="scientific">Silvanigrella aquatica</name>
    <dbReference type="NCBI Taxonomy" id="1915309"/>
    <lineage>
        <taxon>Bacteria</taxon>
        <taxon>Pseudomonadati</taxon>
        <taxon>Bdellovibrionota</taxon>
        <taxon>Oligoflexia</taxon>
        <taxon>Silvanigrellales</taxon>
        <taxon>Silvanigrellaceae</taxon>
        <taxon>Silvanigrella</taxon>
    </lineage>
</organism>
<gene>
    <name evidence="1" type="ORF">AXG55_14670</name>
</gene>
<dbReference type="Proteomes" id="UP000184731">
    <property type="component" value="Plasmid pnonnen2"/>
</dbReference>
<proteinExistence type="predicted"/>
<geneLocation type="plasmid" evidence="2">
    <name>pnonnen2</name>
</geneLocation>
<name>A0A1L4D506_9BACT</name>
<protein>
    <submittedName>
        <fullName evidence="1">Uncharacterized protein</fullName>
    </submittedName>
</protein>
<accession>A0A1L4D506</accession>
<keyword evidence="2" id="KW-1185">Reference proteome</keyword>
<dbReference type="AlphaFoldDB" id="A0A1L4D506"/>
<evidence type="ECO:0000313" key="1">
    <source>
        <dbReference type="EMBL" id="APJ05262.1"/>
    </source>
</evidence>
<dbReference type="RefSeq" id="WP_148698925.1">
    <property type="nucleotide sequence ID" value="NZ_CP017836.1"/>
</dbReference>
<evidence type="ECO:0000313" key="2">
    <source>
        <dbReference type="Proteomes" id="UP000184731"/>
    </source>
</evidence>
<keyword evidence="1" id="KW-0614">Plasmid</keyword>
<dbReference type="EMBL" id="CP017836">
    <property type="protein sequence ID" value="APJ05262.1"/>
    <property type="molecule type" value="Genomic_DNA"/>
</dbReference>
<dbReference type="KEGG" id="saqi:AXG55_14670"/>
<sequence length="151" mass="18441">MNIKETLMEKLITRENESNDLQNRINNFKDYYLELTSKIITYLNEFKAKNLVKYEFNTYDSDMPLKIQFQDLVFKMSPFYSDRNNDNMYVIFKLDTIENNTNYKTKHIMDLNFSDIYFFYNEQKKEWTIENNEKITKLDCNSFLELINSFL</sequence>
<reference evidence="1 2" key="1">
    <citation type="submission" date="2016-10" db="EMBL/GenBank/DDBJ databases">
        <title>Silvanigrella aquatica sp. nov., isolated from a freshwater lake located in the Black Forest, Germany, description of Silvanigrellaceae fam. nov., Silvanigrellales ord. nov., reclassification of the order Bdellovibrionales in the class Oligoflexia, reclassification of the families Bacteriovoracaceae and Halobacteriovoraceae in the new order Bacteriovoracales ord. nov., and reclassification of the family Pseudobacteriovoracaceae in the order Oligoflexiales.</title>
        <authorList>
            <person name="Hahn M.W."/>
            <person name="Schmidt J."/>
            <person name="Koll U."/>
            <person name="Rohde M."/>
            <person name="Verbag S."/>
            <person name="Pitt A."/>
            <person name="Nakai R."/>
            <person name="Naganuma T."/>
            <person name="Lang E."/>
        </authorList>
    </citation>
    <scope>NUCLEOTIDE SEQUENCE [LARGE SCALE GENOMIC DNA]</scope>
    <source>
        <strain evidence="1 2">MWH-Nonnen-W8red</strain>
        <plasmid evidence="2">Plasmid pnonnen2</plasmid>
    </source>
</reference>